<evidence type="ECO:0000313" key="1">
    <source>
        <dbReference type="EMBL" id="QFZ25208.1"/>
    </source>
</evidence>
<reference evidence="2" key="1">
    <citation type="journal article" date="2019" name="MBio">
        <title>Comparative genomics for the elucidation of multidrug resistance (MDR) in Candida lusitaniae.</title>
        <authorList>
            <person name="Kannan A."/>
            <person name="Asner S.A."/>
            <person name="Trachsel E."/>
            <person name="Kelly S."/>
            <person name="Parker J."/>
            <person name="Sanglard D."/>
        </authorList>
    </citation>
    <scope>NUCLEOTIDE SEQUENCE [LARGE SCALE GENOMIC DNA]</scope>
    <source>
        <strain evidence="2">P1</strain>
    </source>
</reference>
<proteinExistence type="predicted"/>
<dbReference type="Proteomes" id="UP000326582">
    <property type="component" value="Chromosome 1"/>
</dbReference>
<accession>A0ACD0WD46</accession>
<gene>
    <name evidence="1" type="ORF">EJF14_10299</name>
</gene>
<dbReference type="EMBL" id="CP038484">
    <property type="protein sequence ID" value="QFZ25208.1"/>
    <property type="molecule type" value="Genomic_DNA"/>
</dbReference>
<protein>
    <submittedName>
        <fullName evidence="1">Deoxyribonuclease Tat-D</fullName>
    </submittedName>
</protein>
<organism evidence="1 2">
    <name type="scientific">Clavispora lusitaniae</name>
    <name type="common">Candida lusitaniae</name>
    <dbReference type="NCBI Taxonomy" id="36911"/>
    <lineage>
        <taxon>Eukaryota</taxon>
        <taxon>Fungi</taxon>
        <taxon>Dikarya</taxon>
        <taxon>Ascomycota</taxon>
        <taxon>Saccharomycotina</taxon>
        <taxon>Pichiomycetes</taxon>
        <taxon>Metschnikowiaceae</taxon>
        <taxon>Clavispora</taxon>
    </lineage>
</organism>
<keyword evidence="2" id="KW-1185">Reference proteome</keyword>
<evidence type="ECO:0000313" key="2">
    <source>
        <dbReference type="Proteomes" id="UP000326582"/>
    </source>
</evidence>
<sequence length="403" mass="45591">MLHLKRMASTQAWKPRYFDIGVNFSDAMFQGCYNGSTTAKHPPDVEQVIKRAQLFNVRKMLITASSIAESEDHFTLVREHLGAFGSTVGVHPCSVAQEFYGGLENESPLADVQEKLARLKGLTEKGVQDGLVKAFGEIGLDYDRLHYSSVSQQKEMFRAQLQVVASLKHLRLPLFLHMRSACADFVEIIKPFIESGDIERGNGVVHSFTGSADELSEILKLGFYVGVNGCSLKSPENLEVAKLIPKDKLLIETDAPWCEIRKSHASYPFLSPYPNLYYPEITVPYKDKDEEQSQSVEPKKGQKQQKQKSQQIKLDDMLPFPSIKKENFHKHMSLVQEKLENLGENPNGLVGEFAYPLMKSRNEPVFVGSVAEVMVHLYDLKDIQEIQNFIDLVYENSCNLFRL</sequence>
<name>A0ACD0WD46_CLALS</name>